<dbReference type="EMBL" id="BK014882">
    <property type="protein sequence ID" value="DAD80258.1"/>
    <property type="molecule type" value="Genomic_DNA"/>
</dbReference>
<sequence>MSNIIAGAIEFQEAQEAKAKALVLKTSLRRLRNIHLVV</sequence>
<accession>A0A8S5MDE2</accession>
<organism evidence="1">
    <name type="scientific">Caudovirales sp. ctTqA28</name>
    <dbReference type="NCBI Taxonomy" id="2826775"/>
    <lineage>
        <taxon>Viruses</taxon>
        <taxon>Duplodnaviria</taxon>
        <taxon>Heunggongvirae</taxon>
        <taxon>Uroviricota</taxon>
        <taxon>Caudoviricetes</taxon>
    </lineage>
</organism>
<proteinExistence type="predicted"/>
<reference evidence="1" key="1">
    <citation type="journal article" date="2021" name="Proc. Natl. Acad. Sci. U.S.A.">
        <title>A Catalog of Tens of Thousands of Viruses from Human Metagenomes Reveals Hidden Associations with Chronic Diseases.</title>
        <authorList>
            <person name="Tisza M.J."/>
            <person name="Buck C.B."/>
        </authorList>
    </citation>
    <scope>NUCLEOTIDE SEQUENCE</scope>
    <source>
        <strain evidence="1">CtTqA28</strain>
    </source>
</reference>
<protein>
    <submittedName>
        <fullName evidence="1">Uncharacterized protein</fullName>
    </submittedName>
</protein>
<name>A0A8S5MDE2_9CAUD</name>
<evidence type="ECO:0000313" key="1">
    <source>
        <dbReference type="EMBL" id="DAD80258.1"/>
    </source>
</evidence>